<protein>
    <submittedName>
        <fullName evidence="1">Uncharacterized protein</fullName>
    </submittedName>
</protein>
<dbReference type="OrthoDB" id="47494at2759"/>
<sequence length="117" mass="12917">MKAIPCELVIITGCGVAGPVLGIFLELKRYEPVIYERLSEPTHLGLGLGKIRTCLFGEEKVNFTGLTQTGGISPRPDLPEHGLLPDQQHAYLLGVHIYQLCAVARESNTLQRYSKRT</sequence>
<dbReference type="AlphaFoldDB" id="A0A8E2B344"/>
<reference evidence="1 2" key="1">
    <citation type="submission" date="2016-07" db="EMBL/GenBank/DDBJ databases">
        <title>Draft genome of the white-rot fungus Obba rivulosa 3A-2.</title>
        <authorList>
            <consortium name="DOE Joint Genome Institute"/>
            <person name="Miettinen O."/>
            <person name="Riley R."/>
            <person name="Acob R."/>
            <person name="Barry K."/>
            <person name="Cullen D."/>
            <person name="De Vries R."/>
            <person name="Hainaut M."/>
            <person name="Hatakka A."/>
            <person name="Henrissat B."/>
            <person name="Hilden K."/>
            <person name="Kuo R."/>
            <person name="Labutti K."/>
            <person name="Lipzen A."/>
            <person name="Makela M.R."/>
            <person name="Sandor L."/>
            <person name="Spatafora J.W."/>
            <person name="Grigoriev I.V."/>
            <person name="Hibbett D.S."/>
        </authorList>
    </citation>
    <scope>NUCLEOTIDE SEQUENCE [LARGE SCALE GENOMIC DNA]</scope>
    <source>
        <strain evidence="1 2">3A-2</strain>
    </source>
</reference>
<evidence type="ECO:0000313" key="2">
    <source>
        <dbReference type="Proteomes" id="UP000250043"/>
    </source>
</evidence>
<proteinExistence type="predicted"/>
<organism evidence="1 2">
    <name type="scientific">Obba rivulosa</name>
    <dbReference type="NCBI Taxonomy" id="1052685"/>
    <lineage>
        <taxon>Eukaryota</taxon>
        <taxon>Fungi</taxon>
        <taxon>Dikarya</taxon>
        <taxon>Basidiomycota</taxon>
        <taxon>Agaricomycotina</taxon>
        <taxon>Agaricomycetes</taxon>
        <taxon>Polyporales</taxon>
        <taxon>Gelatoporiaceae</taxon>
        <taxon>Obba</taxon>
    </lineage>
</organism>
<keyword evidence="2" id="KW-1185">Reference proteome</keyword>
<name>A0A8E2B344_9APHY</name>
<dbReference type="EMBL" id="KV722364">
    <property type="protein sequence ID" value="OCH92777.1"/>
    <property type="molecule type" value="Genomic_DNA"/>
</dbReference>
<dbReference type="Proteomes" id="UP000250043">
    <property type="component" value="Unassembled WGS sequence"/>
</dbReference>
<evidence type="ECO:0000313" key="1">
    <source>
        <dbReference type="EMBL" id="OCH92777.1"/>
    </source>
</evidence>
<accession>A0A8E2B344</accession>
<gene>
    <name evidence="1" type="ORF">OBBRIDRAFT_411620</name>
</gene>